<evidence type="ECO:0000256" key="9">
    <source>
        <dbReference type="SAM" id="MobiDB-lite"/>
    </source>
</evidence>
<organism evidence="13 14">
    <name type="scientific">Lachancea dasiensis</name>
    <dbReference type="NCBI Taxonomy" id="1072105"/>
    <lineage>
        <taxon>Eukaryota</taxon>
        <taxon>Fungi</taxon>
        <taxon>Dikarya</taxon>
        <taxon>Ascomycota</taxon>
        <taxon>Saccharomycotina</taxon>
        <taxon>Saccharomycetes</taxon>
        <taxon>Saccharomycetales</taxon>
        <taxon>Saccharomycetaceae</taxon>
        <taxon>Lachancea</taxon>
    </lineage>
</organism>
<dbReference type="GO" id="GO:0015421">
    <property type="term" value="F:ABC-type oligopeptide transporter activity"/>
    <property type="evidence" value="ECO:0007669"/>
    <property type="project" value="EnsemblFungi"/>
</dbReference>
<feature type="domain" description="ABC transporter" evidence="11">
    <location>
        <begin position="433"/>
        <end position="674"/>
    </location>
</feature>
<evidence type="ECO:0000256" key="3">
    <source>
        <dbReference type="ARBA" id="ARBA00022448"/>
    </source>
</evidence>
<comment type="subcellular location">
    <subcellularLocation>
        <location evidence="1">Membrane</location>
        <topology evidence="1">Multi-pass membrane protein</topology>
    </subcellularLocation>
</comment>
<dbReference type="OrthoDB" id="6500128at2759"/>
<evidence type="ECO:0000313" key="14">
    <source>
        <dbReference type="Proteomes" id="UP000190274"/>
    </source>
</evidence>
<dbReference type="InterPro" id="IPR003439">
    <property type="entry name" value="ABC_transporter-like_ATP-bd"/>
</dbReference>
<feature type="transmembrane region" description="Helical" evidence="10">
    <location>
        <begin position="334"/>
        <end position="356"/>
    </location>
</feature>
<feature type="transmembrane region" description="Helical" evidence="10">
    <location>
        <begin position="156"/>
        <end position="177"/>
    </location>
</feature>
<keyword evidence="4 10" id="KW-0812">Transmembrane</keyword>
<dbReference type="GO" id="GO:0005743">
    <property type="term" value="C:mitochondrial inner membrane"/>
    <property type="evidence" value="ECO:0007669"/>
    <property type="project" value="EnsemblFungi"/>
</dbReference>
<dbReference type="SUPFAM" id="SSF90123">
    <property type="entry name" value="ABC transporter transmembrane region"/>
    <property type="match status" value="1"/>
</dbReference>
<dbReference type="PROSITE" id="PS50929">
    <property type="entry name" value="ABC_TM1F"/>
    <property type="match status" value="1"/>
</dbReference>
<dbReference type="GO" id="GO:0005524">
    <property type="term" value="F:ATP binding"/>
    <property type="evidence" value="ECO:0007669"/>
    <property type="project" value="UniProtKB-KW"/>
</dbReference>
<dbReference type="Pfam" id="PF00005">
    <property type="entry name" value="ABC_tran"/>
    <property type="match status" value="1"/>
</dbReference>
<dbReference type="FunFam" id="3.40.50.300:FF:000218">
    <property type="entry name" value="Multidrug ABC transporter ATP-binding protein"/>
    <property type="match status" value="1"/>
</dbReference>
<dbReference type="InterPro" id="IPR003593">
    <property type="entry name" value="AAA+_ATPase"/>
</dbReference>
<evidence type="ECO:0000256" key="4">
    <source>
        <dbReference type="ARBA" id="ARBA00022692"/>
    </source>
</evidence>
<sequence>MRQWTLGIHSIINGMQTGISRPPSRRSAVSLFTRMTQFSNIHPRSEPIGKMRFAGQLRWQHSGVPKTGVHLTRGEQNSSGWKDIKRLFQLARPESSAMFFALSLIIVSSSVSMLVPSVIGKLMDIAKEESSDEDSHSSTQTSFLDKRIFGLTMPQFYGSLLAVFVVGAAANMGRIIILKVTGEKLVARLRTRTLKASLQQDATFLDNNRVGDLISRLSSDASIVSKSLTQNMSDGTRSLIQGFVGFGMMSYISWKMTCVMMLLAPPLAAMALIYGRRIRSLSRTLQASVGGLTKAAEEQLSATRTIQAYGGEKQAIRSYAKEVRQVYDVGLKEAITSGGFFGLTGLVGNVAVLALLMTGTSMIRSGSITVGDLSSFMIYAVYTGGSLFGMSSFYSELMKGAGAAARVFELNDRKPSIHPTRGISPGSLAGKSIEFQNVKFAYPTRHQHTIFENLTLNIEPGEHVCVVGPSGGGKSTVASLLLRFYDVDSGTVKIGGQDIKDFNLRKYRRMLGIVQQEPLLFNGTILDNIVYTVPQDIVRNEDLVARAIGKANCSAFLTNFPDGLQTLVGPRGTQLSGGQKQRIALARAFLLDPDVLILDEATSALDSRSEEIVARTLYARGASGKTTISIAHRVSTIQHSSRVIVLDRSGCVAETGSFDDLVANPTSELNKLLRKEEDDVLGDHHSGEVPADVTKEAPTPQPVASREA</sequence>
<evidence type="ECO:0000313" key="13">
    <source>
        <dbReference type="EMBL" id="SCU96630.1"/>
    </source>
</evidence>
<dbReference type="PANTHER" id="PTHR43394:SF1">
    <property type="entry name" value="ATP-BINDING CASSETTE SUB-FAMILY B MEMBER 10, MITOCHONDRIAL"/>
    <property type="match status" value="1"/>
</dbReference>
<dbReference type="Proteomes" id="UP000190274">
    <property type="component" value="Chromosome H"/>
</dbReference>
<evidence type="ECO:0000259" key="11">
    <source>
        <dbReference type="PROSITE" id="PS50893"/>
    </source>
</evidence>
<evidence type="ECO:0000256" key="6">
    <source>
        <dbReference type="ARBA" id="ARBA00022840"/>
    </source>
</evidence>
<keyword evidence="14" id="KW-1185">Reference proteome</keyword>
<comment type="similarity">
    <text evidence="2">Belongs to the ABC transporter superfamily. ABCB family. Mitochondrial peptide exporter (TC 3.A.1.212) subfamily.</text>
</comment>
<protein>
    <submittedName>
        <fullName evidence="13">LADA_0H01926g1_1</fullName>
    </submittedName>
</protein>
<evidence type="ECO:0000256" key="1">
    <source>
        <dbReference type="ARBA" id="ARBA00004141"/>
    </source>
</evidence>
<dbReference type="InterPro" id="IPR011527">
    <property type="entry name" value="ABC1_TM_dom"/>
</dbReference>
<accession>A0A1G4JZG2</accession>
<dbReference type="STRING" id="1266660.A0A1G4JZG2"/>
<evidence type="ECO:0000259" key="12">
    <source>
        <dbReference type="PROSITE" id="PS50929"/>
    </source>
</evidence>
<feature type="transmembrane region" description="Helical" evidence="10">
    <location>
        <begin position="376"/>
        <end position="394"/>
    </location>
</feature>
<dbReference type="Pfam" id="PF00664">
    <property type="entry name" value="ABC_membrane"/>
    <property type="match status" value="1"/>
</dbReference>
<evidence type="ECO:0000256" key="7">
    <source>
        <dbReference type="ARBA" id="ARBA00022989"/>
    </source>
</evidence>
<evidence type="ECO:0000256" key="2">
    <source>
        <dbReference type="ARBA" id="ARBA00005580"/>
    </source>
</evidence>
<dbReference type="GO" id="GO:0090374">
    <property type="term" value="P:oligopeptide export from mitochondrion"/>
    <property type="evidence" value="ECO:0007669"/>
    <property type="project" value="EnsemblFungi"/>
</dbReference>
<dbReference type="InterPro" id="IPR036640">
    <property type="entry name" value="ABC1_TM_sf"/>
</dbReference>
<dbReference type="AlphaFoldDB" id="A0A1G4JZG2"/>
<evidence type="ECO:0000256" key="8">
    <source>
        <dbReference type="ARBA" id="ARBA00023136"/>
    </source>
</evidence>
<feature type="transmembrane region" description="Helical" evidence="10">
    <location>
        <begin position="252"/>
        <end position="274"/>
    </location>
</feature>
<dbReference type="PROSITE" id="PS50893">
    <property type="entry name" value="ABC_TRANSPORTER_2"/>
    <property type="match status" value="1"/>
</dbReference>
<dbReference type="CDD" id="cd18573">
    <property type="entry name" value="ABC_6TM_ABCB10_like"/>
    <property type="match status" value="1"/>
</dbReference>
<dbReference type="PROSITE" id="PS00211">
    <property type="entry name" value="ABC_TRANSPORTER_1"/>
    <property type="match status" value="1"/>
</dbReference>
<dbReference type="InterPro" id="IPR027417">
    <property type="entry name" value="P-loop_NTPase"/>
</dbReference>
<reference evidence="13 14" key="1">
    <citation type="submission" date="2016-03" db="EMBL/GenBank/DDBJ databases">
        <authorList>
            <person name="Devillers H."/>
        </authorList>
    </citation>
    <scope>NUCLEOTIDE SEQUENCE [LARGE SCALE GENOMIC DNA]</scope>
    <source>
        <strain evidence="13">CBS 10888</strain>
    </source>
</reference>
<dbReference type="InterPro" id="IPR017871">
    <property type="entry name" value="ABC_transporter-like_CS"/>
</dbReference>
<evidence type="ECO:0000256" key="10">
    <source>
        <dbReference type="SAM" id="Phobius"/>
    </source>
</evidence>
<dbReference type="GO" id="GO:0016887">
    <property type="term" value="F:ATP hydrolysis activity"/>
    <property type="evidence" value="ECO:0007669"/>
    <property type="project" value="EnsemblFungi"/>
</dbReference>
<keyword evidence="8 10" id="KW-0472">Membrane</keyword>
<keyword evidence="5" id="KW-0547">Nucleotide-binding</keyword>
<dbReference type="EMBL" id="LT598461">
    <property type="protein sequence ID" value="SCU96630.1"/>
    <property type="molecule type" value="Genomic_DNA"/>
</dbReference>
<dbReference type="SMART" id="SM00382">
    <property type="entry name" value="AAA"/>
    <property type="match status" value="1"/>
</dbReference>
<feature type="compositionally biased region" description="Basic and acidic residues" evidence="9">
    <location>
        <begin position="675"/>
        <end position="687"/>
    </location>
</feature>
<proteinExistence type="inferred from homology"/>
<keyword evidence="3" id="KW-0813">Transport</keyword>
<keyword evidence="6" id="KW-0067">ATP-binding</keyword>
<evidence type="ECO:0000256" key="5">
    <source>
        <dbReference type="ARBA" id="ARBA00022741"/>
    </source>
</evidence>
<name>A0A1G4JZG2_9SACH</name>
<feature type="domain" description="ABC transmembrane type-1" evidence="12">
    <location>
        <begin position="99"/>
        <end position="399"/>
    </location>
</feature>
<gene>
    <name evidence="13" type="ORF">LADA_0H01926G</name>
</gene>
<feature type="transmembrane region" description="Helical" evidence="10">
    <location>
        <begin position="97"/>
        <end position="119"/>
    </location>
</feature>
<dbReference type="InterPro" id="IPR039421">
    <property type="entry name" value="Type_1_exporter"/>
</dbReference>
<dbReference type="Gene3D" id="3.40.50.300">
    <property type="entry name" value="P-loop containing nucleotide triphosphate hydrolases"/>
    <property type="match status" value="1"/>
</dbReference>
<dbReference type="Gene3D" id="1.20.1560.10">
    <property type="entry name" value="ABC transporter type 1, transmembrane domain"/>
    <property type="match status" value="1"/>
</dbReference>
<dbReference type="SUPFAM" id="SSF52540">
    <property type="entry name" value="P-loop containing nucleoside triphosphate hydrolases"/>
    <property type="match status" value="1"/>
</dbReference>
<keyword evidence="7 10" id="KW-1133">Transmembrane helix</keyword>
<dbReference type="PANTHER" id="PTHR43394">
    <property type="entry name" value="ATP-DEPENDENT PERMEASE MDL1, MITOCHONDRIAL"/>
    <property type="match status" value="1"/>
</dbReference>
<dbReference type="FunFam" id="1.20.1560.10:FF:000058">
    <property type="entry name" value="ABC transporter B family member 25"/>
    <property type="match status" value="1"/>
</dbReference>
<feature type="region of interest" description="Disordered" evidence="9">
    <location>
        <begin position="675"/>
        <end position="708"/>
    </location>
</feature>